<sequence>MLESPKQRLLCRACEHNSALQPSLSKARSCTAIHNREVYITRLMYIYVESRCDAVALGTAYSVVRPFVCGVSIAEP</sequence>
<evidence type="ECO:0000313" key="1">
    <source>
        <dbReference type="EMBL" id="CDQ11470.1"/>
    </source>
</evidence>
<evidence type="ECO:0000313" key="3">
    <source>
        <dbReference type="Proteomes" id="UP000193925"/>
    </source>
</evidence>
<evidence type="ECO:0000313" key="2">
    <source>
        <dbReference type="EMBL" id="SMH66249.1"/>
    </source>
</evidence>
<reference evidence="1" key="1">
    <citation type="submission" date="2014-03" db="EMBL/GenBank/DDBJ databases">
        <authorList>
            <person name="Genoscope - CEA"/>
        </authorList>
    </citation>
    <scope>NUCLEOTIDE SEQUENCE [LARGE SCALE GENOMIC DNA]</scope>
    <source>
        <strain evidence="1">CF27</strain>
    </source>
</reference>
<protein>
    <submittedName>
        <fullName evidence="1">Uncharacterized protein</fullName>
    </submittedName>
</protein>
<accession>A0A060USV1</accession>
<reference evidence="1" key="2">
    <citation type="submission" date="2014-07" db="EMBL/GenBank/DDBJ databases">
        <title>Initial genome analysis of the psychrotolerant acidophile Acidithiobacillus ferrivorans CF27: insights into iron and sulfur oxidation pathways and into biofilm formation.</title>
        <authorList>
            <person name="Talla E."/>
            <person name="Hedrich S."/>
            <person name="Mangenot S."/>
            <person name="Ji B."/>
            <person name="Johnson D.B."/>
            <person name="Barbe V."/>
            <person name="Bonnefoy V."/>
        </authorList>
    </citation>
    <scope>NUCLEOTIDE SEQUENCE [LARGE SCALE GENOMIC DNA]</scope>
    <source>
        <strain evidence="1">CF27</strain>
    </source>
</reference>
<organism evidence="1">
    <name type="scientific">Acidithiobacillus ferrivorans</name>
    <dbReference type="NCBI Taxonomy" id="160808"/>
    <lineage>
        <taxon>Bacteria</taxon>
        <taxon>Pseudomonadati</taxon>
        <taxon>Pseudomonadota</taxon>
        <taxon>Acidithiobacillia</taxon>
        <taxon>Acidithiobacillales</taxon>
        <taxon>Acidithiobacillaceae</taxon>
        <taxon>Acidithiobacillus</taxon>
    </lineage>
</organism>
<dbReference type="EMBL" id="CCCS020000052">
    <property type="protein sequence ID" value="CDQ11470.1"/>
    <property type="molecule type" value="Genomic_DNA"/>
</dbReference>
<name>A0A060USV1_9PROT</name>
<dbReference type="EMBL" id="LT841305">
    <property type="protein sequence ID" value="SMH66249.1"/>
    <property type="molecule type" value="Genomic_DNA"/>
</dbReference>
<reference evidence="2 3" key="3">
    <citation type="submission" date="2017-03" db="EMBL/GenBank/DDBJ databases">
        <authorList>
            <person name="Regsiter A."/>
            <person name="William W."/>
        </authorList>
    </citation>
    <scope>NUCLEOTIDE SEQUENCE [LARGE SCALE GENOMIC DNA]</scope>
    <source>
        <strain evidence="2">PRJEB5721</strain>
    </source>
</reference>
<dbReference type="AlphaFoldDB" id="A0A060USV1"/>
<dbReference type="Proteomes" id="UP000193925">
    <property type="component" value="Chromosome AFERRI"/>
</dbReference>
<keyword evidence="3" id="KW-1185">Reference proteome</keyword>
<proteinExistence type="predicted"/>
<gene>
    <name evidence="2" type="ORF">AFERRI_21038</name>
    <name evidence="1" type="ORF">AFERRI_560019</name>
</gene>